<proteinExistence type="predicted"/>
<reference evidence="1 2" key="1">
    <citation type="submission" date="2014-10" db="EMBL/GenBank/DDBJ databases">
        <title>Genome sequencing of Vibrio variabilis T01.</title>
        <authorList>
            <person name="Chan K.-G."/>
            <person name="Mohamad N.I."/>
        </authorList>
    </citation>
    <scope>NUCLEOTIDE SEQUENCE [LARGE SCALE GENOMIC DNA]</scope>
    <source>
        <strain evidence="1 2">T01</strain>
    </source>
</reference>
<name>A0ABR4YDY4_9VIBR</name>
<accession>A0ABR4YDY4</accession>
<organism evidence="1 2">
    <name type="scientific">Vibrio variabilis</name>
    <dbReference type="NCBI Taxonomy" id="990271"/>
    <lineage>
        <taxon>Bacteria</taxon>
        <taxon>Pseudomonadati</taxon>
        <taxon>Pseudomonadota</taxon>
        <taxon>Gammaproteobacteria</taxon>
        <taxon>Vibrionales</taxon>
        <taxon>Vibrionaceae</taxon>
        <taxon>Vibrio</taxon>
    </lineage>
</organism>
<evidence type="ECO:0000313" key="2">
    <source>
        <dbReference type="Proteomes" id="UP000030520"/>
    </source>
</evidence>
<dbReference type="RefSeq" id="WP_038213190.1">
    <property type="nucleotide sequence ID" value="NZ_JRWM01000005.1"/>
</dbReference>
<comment type="caution">
    <text evidence="1">The sequence shown here is derived from an EMBL/GenBank/DDBJ whole genome shotgun (WGS) entry which is preliminary data.</text>
</comment>
<sequence length="301" mass="35270">MNNVYIWGWYSDYDLSSFDELVKESCTINNISISKFGRLLLRIPYIRGYYMDLIKKKFNNLSDNDNTLFLSDDILYYDDLLKSLVESNCKIIILIRNKINANHKVNLSLARQATDKIYTFDEGDADKYNIEFIEQYLPVTYSSIKNENKNSKDKIAYFIGLDKGRKDSLEELSINLKKEGVICNFTLVRKSLVRRFFGKSDGISYQENIENVFESDFLVEINSKGQDGLTLRALESVFYKKKLITNNRNICNFDFYNPQNIYVLNDDFKVPKSFILSEYDESAHLDLDRHLASKVYLRLME</sequence>
<evidence type="ECO:0000313" key="1">
    <source>
        <dbReference type="EMBL" id="KHA61696.1"/>
    </source>
</evidence>
<protein>
    <submittedName>
        <fullName evidence="1">Uncharacterized protein</fullName>
    </submittedName>
</protein>
<dbReference type="EMBL" id="JRWM01000005">
    <property type="protein sequence ID" value="KHA61696.1"/>
    <property type="molecule type" value="Genomic_DNA"/>
</dbReference>
<dbReference type="Proteomes" id="UP000030520">
    <property type="component" value="Unassembled WGS sequence"/>
</dbReference>
<gene>
    <name evidence="1" type="ORF">NL53_05130</name>
</gene>
<keyword evidence="2" id="KW-1185">Reference proteome</keyword>